<dbReference type="GO" id="GO:0043531">
    <property type="term" value="F:ADP binding"/>
    <property type="evidence" value="ECO:0007669"/>
    <property type="project" value="InterPro"/>
</dbReference>
<feature type="domain" description="Disease resistance R13L4/SHOC-2-like LRR" evidence="7">
    <location>
        <begin position="435"/>
        <end position="556"/>
    </location>
</feature>
<dbReference type="SUPFAM" id="SSF52540">
    <property type="entry name" value="P-loop containing nucleoside triphosphate hydrolases"/>
    <property type="match status" value="1"/>
</dbReference>
<feature type="domain" description="Initiation factor eIF2 gamma C-terminal" evidence="6">
    <location>
        <begin position="594"/>
        <end position="643"/>
    </location>
</feature>
<keyword evidence="8" id="KW-0396">Initiation factor</keyword>
<dbReference type="Gene3D" id="3.40.50.300">
    <property type="entry name" value="P-loop containing nucleotide triphosphate hydrolases"/>
    <property type="match status" value="1"/>
</dbReference>
<dbReference type="SUPFAM" id="SSF52058">
    <property type="entry name" value="L domain-like"/>
    <property type="match status" value="1"/>
</dbReference>
<dbReference type="InterPro" id="IPR009001">
    <property type="entry name" value="Transl_elong_EF1A/Init_IF2_C"/>
</dbReference>
<dbReference type="AlphaFoldDB" id="A0A7J0EPY9"/>
<dbReference type="SUPFAM" id="SSF50465">
    <property type="entry name" value="EF-Tu/eEF-1alpha/eIF2-gamma C-terminal domain"/>
    <property type="match status" value="1"/>
</dbReference>
<dbReference type="Pfam" id="PF09173">
    <property type="entry name" value="eIF2_C"/>
    <property type="match status" value="1"/>
</dbReference>
<dbReference type="EMBL" id="BJWL01000005">
    <property type="protein sequence ID" value="GFY87637.1"/>
    <property type="molecule type" value="Genomic_DNA"/>
</dbReference>
<proteinExistence type="predicted"/>
<dbReference type="InterPro" id="IPR002182">
    <property type="entry name" value="NB-ARC"/>
</dbReference>
<feature type="compositionally biased region" description="Basic and acidic residues" evidence="4">
    <location>
        <begin position="584"/>
        <end position="593"/>
    </location>
</feature>
<evidence type="ECO:0000313" key="9">
    <source>
        <dbReference type="Proteomes" id="UP000585474"/>
    </source>
</evidence>
<dbReference type="PANTHER" id="PTHR23155:SF1052">
    <property type="entry name" value="DISEASE RESISTANCE PROTEIN RPM1"/>
    <property type="match status" value="1"/>
</dbReference>
<dbReference type="Proteomes" id="UP000585474">
    <property type="component" value="Unassembled WGS sequence"/>
</dbReference>
<sequence>MKVGDENKGRLDLEHISSGVLQSKGLSGTASEEFSTTHDTQYPLIAIHLNQIKNALNRLQPYLHDVEWKRDLHESGRRRDAHRQKISWWVSGVSILAGEVEDIIVSCDLHLFNINGTGSSLSGLLLYWQSVKEKEQVIKEIEKLIWEAVGMQLVRDTSVQAAPPTLKHDAGKAIKTILQHVDLLGRKIEVHQLADWLMAEEEQRSSPVVISLFGEAGIGETSVAAMLYQHMQQHFDCHAWFFVSPNPTSLLQDVLRGVLKSISVATPINMDAMDDALPPCYREKILVTSRAHIPDCMHVLVLTSLTPQDAFHLLRLPLAIATIGGMLSTEQMGAKEWTKVHHMLKEADFISLCYSDLHPVPKSCFLYAASFPLTVRSHDQFSSVLNGGNSMPEQAHCLFLQVESSSNNRTDVEKLNLSRLYSFLAFKGNKYQSPFIISARSFKLLCVLELQQLPSDTLPDAVGDLVLLQYLGLRHTNLKMLPKSLKNLRRLQTLDIRGTVVRDLPSGLEVLDMLKRILLAGSFSNAVVNLATRIEVLGYLLTLAGVKLTNDIAKQLIHRFLFPQNYQPENKGRREAGEGLKAGKGGDPDVEHRSMSTGAQIVAVKNDVAKLQLTSPVCTSKGEKIALSRRIERHWRLIGWGKIQATSLSARVKVGSMVLPTPMRPPAISSNAPSSLGISSR</sequence>
<evidence type="ECO:0000259" key="6">
    <source>
        <dbReference type="Pfam" id="PF09173"/>
    </source>
</evidence>
<dbReference type="GO" id="GO:0003743">
    <property type="term" value="F:translation initiation factor activity"/>
    <property type="evidence" value="ECO:0007669"/>
    <property type="project" value="UniProtKB-KW"/>
</dbReference>
<reference evidence="8 9" key="1">
    <citation type="submission" date="2019-07" db="EMBL/GenBank/DDBJ databases">
        <title>De Novo Assembly of kiwifruit Actinidia rufa.</title>
        <authorList>
            <person name="Sugita-Konishi S."/>
            <person name="Sato K."/>
            <person name="Mori E."/>
            <person name="Abe Y."/>
            <person name="Kisaki G."/>
            <person name="Hamano K."/>
            <person name="Suezawa K."/>
            <person name="Otani M."/>
            <person name="Fukuda T."/>
            <person name="Manabe T."/>
            <person name="Gomi K."/>
            <person name="Tabuchi M."/>
            <person name="Akimitsu K."/>
            <person name="Kataoka I."/>
        </authorList>
    </citation>
    <scope>NUCLEOTIDE SEQUENCE [LARGE SCALE GENOMIC DNA]</scope>
    <source>
        <strain evidence="9">cv. Fuchu</strain>
    </source>
</reference>
<keyword evidence="2" id="KW-0547">Nucleotide-binding</keyword>
<dbReference type="GO" id="GO:0005525">
    <property type="term" value="F:GTP binding"/>
    <property type="evidence" value="ECO:0007669"/>
    <property type="project" value="UniProtKB-KW"/>
</dbReference>
<comment type="caution">
    <text evidence="8">The sequence shown here is derived from an EMBL/GenBank/DDBJ whole genome shotgun (WGS) entry which is preliminary data.</text>
</comment>
<keyword evidence="8" id="KW-0648">Protein biosynthesis</keyword>
<gene>
    <name evidence="8" type="ORF">Acr_05g0012760</name>
</gene>
<dbReference type="Gene3D" id="2.40.30.10">
    <property type="entry name" value="Translation factors"/>
    <property type="match status" value="1"/>
</dbReference>
<keyword evidence="3" id="KW-0342">GTP-binding</keyword>
<dbReference type="InterPro" id="IPR027417">
    <property type="entry name" value="P-loop_NTPase"/>
</dbReference>
<dbReference type="Gene3D" id="3.80.10.10">
    <property type="entry name" value="Ribonuclease Inhibitor"/>
    <property type="match status" value="1"/>
</dbReference>
<accession>A0A7J0EPY9</accession>
<evidence type="ECO:0000259" key="5">
    <source>
        <dbReference type="Pfam" id="PF00931"/>
    </source>
</evidence>
<dbReference type="Pfam" id="PF23598">
    <property type="entry name" value="LRR_14"/>
    <property type="match status" value="1"/>
</dbReference>
<evidence type="ECO:0000256" key="1">
    <source>
        <dbReference type="ARBA" id="ARBA00022737"/>
    </source>
</evidence>
<evidence type="ECO:0000256" key="3">
    <source>
        <dbReference type="ARBA" id="ARBA00023134"/>
    </source>
</evidence>
<dbReference type="InterPro" id="IPR032675">
    <property type="entry name" value="LRR_dom_sf"/>
</dbReference>
<dbReference type="Pfam" id="PF00931">
    <property type="entry name" value="NB-ARC"/>
    <property type="match status" value="1"/>
</dbReference>
<feature type="region of interest" description="Disordered" evidence="4">
    <location>
        <begin position="568"/>
        <end position="593"/>
    </location>
</feature>
<protein>
    <submittedName>
        <fullName evidence="8">Eukaryotic translation initiation factor 2 gamma subunit</fullName>
    </submittedName>
</protein>
<feature type="domain" description="NB-ARC" evidence="5">
    <location>
        <begin position="189"/>
        <end position="260"/>
    </location>
</feature>
<dbReference type="GO" id="GO:0098542">
    <property type="term" value="P:defense response to other organism"/>
    <property type="evidence" value="ECO:0007669"/>
    <property type="project" value="TreeGrafter"/>
</dbReference>
<dbReference type="InterPro" id="IPR055414">
    <property type="entry name" value="LRR_R13L4/SHOC2-like"/>
</dbReference>
<keyword evidence="9" id="KW-1185">Reference proteome</keyword>
<evidence type="ECO:0000256" key="4">
    <source>
        <dbReference type="SAM" id="MobiDB-lite"/>
    </source>
</evidence>
<organism evidence="8 9">
    <name type="scientific">Actinidia rufa</name>
    <dbReference type="NCBI Taxonomy" id="165716"/>
    <lineage>
        <taxon>Eukaryota</taxon>
        <taxon>Viridiplantae</taxon>
        <taxon>Streptophyta</taxon>
        <taxon>Embryophyta</taxon>
        <taxon>Tracheophyta</taxon>
        <taxon>Spermatophyta</taxon>
        <taxon>Magnoliopsida</taxon>
        <taxon>eudicotyledons</taxon>
        <taxon>Gunneridae</taxon>
        <taxon>Pentapetalae</taxon>
        <taxon>asterids</taxon>
        <taxon>Ericales</taxon>
        <taxon>Actinidiaceae</taxon>
        <taxon>Actinidia</taxon>
    </lineage>
</organism>
<dbReference type="PANTHER" id="PTHR23155">
    <property type="entry name" value="DISEASE RESISTANCE PROTEIN RP"/>
    <property type="match status" value="1"/>
</dbReference>
<evidence type="ECO:0000259" key="7">
    <source>
        <dbReference type="Pfam" id="PF23598"/>
    </source>
</evidence>
<evidence type="ECO:0000313" key="8">
    <source>
        <dbReference type="EMBL" id="GFY87637.1"/>
    </source>
</evidence>
<dbReference type="InterPro" id="IPR015256">
    <property type="entry name" value="eIF2g_C"/>
</dbReference>
<evidence type="ECO:0000256" key="2">
    <source>
        <dbReference type="ARBA" id="ARBA00022741"/>
    </source>
</evidence>
<dbReference type="OrthoDB" id="5986190at2759"/>
<name>A0A7J0EPY9_9ERIC</name>
<keyword evidence="1" id="KW-0677">Repeat</keyword>
<dbReference type="InterPro" id="IPR044974">
    <property type="entry name" value="Disease_R_plants"/>
</dbReference>